<dbReference type="RefSeq" id="WP_110829295.1">
    <property type="nucleotide sequence ID" value="NZ_QKLU01000003.1"/>
</dbReference>
<accession>A0A318UE03</accession>
<keyword evidence="3" id="KW-1185">Reference proteome</keyword>
<comment type="caution">
    <text evidence="2">The sequence shown here is derived from an EMBL/GenBank/DDBJ whole genome shotgun (WGS) entry which is preliminary data.</text>
</comment>
<keyword evidence="1" id="KW-0732">Signal</keyword>
<evidence type="ECO:0000256" key="1">
    <source>
        <dbReference type="SAM" id="SignalP"/>
    </source>
</evidence>
<evidence type="ECO:0000313" key="3">
    <source>
        <dbReference type="Proteomes" id="UP000248198"/>
    </source>
</evidence>
<dbReference type="PROSITE" id="PS51257">
    <property type="entry name" value="PROKAR_LIPOPROTEIN"/>
    <property type="match status" value="1"/>
</dbReference>
<sequence length="70" mass="7292">MKKTLIIAAMSSMLFAACSNETKKEATTDSTATETMATTVDTTVVKSDSTAVAKDTVAMDSAEAAHGHKH</sequence>
<organism evidence="2 3">
    <name type="scientific">Pedobacter nutrimenti</name>
    <dbReference type="NCBI Taxonomy" id="1241337"/>
    <lineage>
        <taxon>Bacteria</taxon>
        <taxon>Pseudomonadati</taxon>
        <taxon>Bacteroidota</taxon>
        <taxon>Sphingobacteriia</taxon>
        <taxon>Sphingobacteriales</taxon>
        <taxon>Sphingobacteriaceae</taxon>
        <taxon>Pedobacter</taxon>
    </lineage>
</organism>
<reference evidence="2 3" key="1">
    <citation type="submission" date="2018-06" db="EMBL/GenBank/DDBJ databases">
        <title>Genomic Encyclopedia of Archaeal and Bacterial Type Strains, Phase II (KMG-II): from individual species to whole genera.</title>
        <authorList>
            <person name="Goeker M."/>
        </authorList>
    </citation>
    <scope>NUCLEOTIDE SEQUENCE [LARGE SCALE GENOMIC DNA]</scope>
    <source>
        <strain evidence="2 3">DSM 27372</strain>
    </source>
</reference>
<dbReference type="EMBL" id="QKLU01000003">
    <property type="protein sequence ID" value="PYF74624.1"/>
    <property type="molecule type" value="Genomic_DNA"/>
</dbReference>
<dbReference type="AlphaFoldDB" id="A0A318UE03"/>
<protein>
    <submittedName>
        <fullName evidence="2">Uncharacterized protein</fullName>
    </submittedName>
</protein>
<evidence type="ECO:0000313" key="2">
    <source>
        <dbReference type="EMBL" id="PYF74624.1"/>
    </source>
</evidence>
<proteinExistence type="predicted"/>
<feature type="chain" id="PRO_5016259290" evidence="1">
    <location>
        <begin position="17"/>
        <end position="70"/>
    </location>
</feature>
<name>A0A318UE03_9SPHI</name>
<gene>
    <name evidence="2" type="ORF">B0O44_10369</name>
</gene>
<feature type="signal peptide" evidence="1">
    <location>
        <begin position="1"/>
        <end position="16"/>
    </location>
</feature>
<dbReference type="Proteomes" id="UP000248198">
    <property type="component" value="Unassembled WGS sequence"/>
</dbReference>